<proteinExistence type="inferred from homology"/>
<dbReference type="Pfam" id="PF09261">
    <property type="entry name" value="Alpha-mann_mid"/>
    <property type="match status" value="1"/>
</dbReference>
<dbReference type="Pfam" id="PF17677">
    <property type="entry name" value="Glyco_hydro38C2"/>
    <property type="match status" value="1"/>
</dbReference>
<dbReference type="InterPro" id="IPR054723">
    <property type="entry name" value="Ams1-like_N"/>
</dbReference>
<dbReference type="CDD" id="cd10789">
    <property type="entry name" value="GH38N_AMII_ER_cytosolic"/>
    <property type="match status" value="1"/>
</dbReference>
<dbReference type="AlphaFoldDB" id="A0A1B1BG67"/>
<dbReference type="InterPro" id="IPR027291">
    <property type="entry name" value="Glyco_hydro_38_N_sf"/>
</dbReference>
<dbReference type="PANTHER" id="PTHR46017:SF1">
    <property type="entry name" value="ALPHA-MANNOSIDASE 2C1"/>
    <property type="match status" value="1"/>
</dbReference>
<dbReference type="SUPFAM" id="SSF88713">
    <property type="entry name" value="Glycoside hydrolase/deacetylase"/>
    <property type="match status" value="1"/>
</dbReference>
<dbReference type="InterPro" id="IPR028995">
    <property type="entry name" value="Glyco_hydro_57/38_cen_sf"/>
</dbReference>
<dbReference type="Pfam" id="PF01074">
    <property type="entry name" value="Glyco_hydro_38N"/>
    <property type="match status" value="1"/>
</dbReference>
<evidence type="ECO:0000256" key="4">
    <source>
        <dbReference type="ARBA" id="ARBA00023295"/>
    </source>
</evidence>
<evidence type="ECO:0000256" key="3">
    <source>
        <dbReference type="ARBA" id="ARBA00022801"/>
    </source>
</evidence>
<dbReference type="FunFam" id="1.20.1270.50:FF:000004">
    <property type="entry name" value="alpha-mannosidase 2C1 isoform X1"/>
    <property type="match status" value="1"/>
</dbReference>
<gene>
    <name evidence="6" type="ORF">PA27867_0568</name>
</gene>
<keyword evidence="3" id="KW-0378">Hydrolase</keyword>
<dbReference type="Proteomes" id="UP000092582">
    <property type="component" value="Chromosome 1"/>
</dbReference>
<keyword evidence="4" id="KW-0326">Glycosidase</keyword>
<evidence type="ECO:0000313" key="7">
    <source>
        <dbReference type="Proteomes" id="UP000092582"/>
    </source>
</evidence>
<dbReference type="InterPro" id="IPR015341">
    <property type="entry name" value="Glyco_hydro_38_cen"/>
</dbReference>
<dbReference type="PATRIC" id="fig|670052.7.peg.594"/>
<sequence length="1078" mass="116971">MHHNERLHDERLYRVLRERLLPAVYRARHPLTITAWSADASPGASVTDPPVRFAEAVAQNFAPIEPGARWGTAWGSTWLHVTGVVPAAWAESRGTEPELVVDLGFTAAIPGFQAEGLVYAADGRVVKGLQSLNRWVPLPAMTPDDDGTSPAAGATSPGGVIDLYIEAASNPDLVHDFTFAPTPLGDPATLGTDPLYTLGRIDVALRDLEVWNLVQDIRALDGLQGELPAASTRRAQLRAGLARCLDRLDPDDVAGTAPAARAELAPLLERPAAASAHHVHAVGHAHIDSAWLWPLRETPRKVSRTLANVLALAEGNPDFHFGMSSAQQFAWVKEHDPELFARVRAAVAAGTIVPVGGMWVESDTNLPGGEALVRQFVAGQRFFREEFGWEPRAVWLPDSFGYSAAFPQIARLAGMRWFLTQKLSWSDTNVFPHHTFSWEGIDGSRIFTHFPPVADYNAELSAAELARAERLFAEKAAATLSLVPFGWGDGGGGPTREMLAAARRTRNLEGSPTVELSTPQAFFAAAEAEHPSPPVWSGELYLEFHRGTYTSQARTKRGNRQSERLLREAELWAATAAVRTGAAYPYAALEQAWQTVLLLQFHDILPGTSITWVHQEAERLHARTDRTLTAIIDEAVRAIAGPGSRRLRLNAGPYAVDGVPGLGADSDGAPPVPGYAAALIEHSPAGLVLRNGLIAVTIDADGLIPSLRDVLADRELIPAGSRGNLLQLHRDTPTRWDAWDIDEHHRRTVTDLTEADVVEALVDSDDVVGVRVVRTFGRSRVEQQLTLRAGSATLDVRLVVDWYERQKLLRLVFPFDVQADRAASEIQFGHVFRPTHANTTWDAARFETVAHRWVHVGEPGYGVAVANDSTHGHAIDRTPPGAVKPDRAEHDPADAADAVGTPAAQTGAERSGTTVRLSLLRAPVYPDPTADQGRHELRVAVRPAAGIPEAVAEGYRLNVPLRTVTGVGAVGIEPLLRLDNPAVVVEAVKLADDQSGDLIVRLYEAHGNRSTARLIRHFEATDVVETDLLERPLAVSRVELAAGAPLAEESSGVPAGPSRELILTLRPFEIVTLRFRRP</sequence>
<evidence type="ECO:0000259" key="5">
    <source>
        <dbReference type="SMART" id="SM00872"/>
    </source>
</evidence>
<dbReference type="KEGG" id="cart:PA27867_0568"/>
<dbReference type="GO" id="GO:0004559">
    <property type="term" value="F:alpha-mannosidase activity"/>
    <property type="evidence" value="ECO:0007669"/>
    <property type="project" value="InterPro"/>
</dbReference>
<dbReference type="Pfam" id="PF22907">
    <property type="entry name" value="Ams1-like_1st"/>
    <property type="match status" value="1"/>
</dbReference>
<dbReference type="InterPro" id="IPR000602">
    <property type="entry name" value="Glyco_hydro_38_N"/>
</dbReference>
<organism evidence="6 7">
    <name type="scientific">Cryobacterium arcticum</name>
    <dbReference type="NCBI Taxonomy" id="670052"/>
    <lineage>
        <taxon>Bacteria</taxon>
        <taxon>Bacillati</taxon>
        <taxon>Actinomycetota</taxon>
        <taxon>Actinomycetes</taxon>
        <taxon>Micrococcales</taxon>
        <taxon>Microbacteriaceae</taxon>
        <taxon>Cryobacterium</taxon>
    </lineage>
</organism>
<dbReference type="Gene3D" id="1.20.1270.50">
    <property type="entry name" value="Glycoside hydrolase family 38, central domain"/>
    <property type="match status" value="1"/>
</dbReference>
<evidence type="ECO:0000256" key="1">
    <source>
        <dbReference type="ARBA" id="ARBA00009792"/>
    </source>
</evidence>
<reference evidence="6 7" key="1">
    <citation type="submission" date="2016-06" db="EMBL/GenBank/DDBJ databases">
        <title>Genome sequencing of Cryobacterium arcticum PAMC 27867.</title>
        <authorList>
            <person name="Lee J."/>
            <person name="Kim O.-S."/>
        </authorList>
    </citation>
    <scope>NUCLEOTIDE SEQUENCE [LARGE SCALE GENOMIC DNA]</scope>
    <source>
        <strain evidence="6 7">PAMC 27867</strain>
    </source>
</reference>
<dbReference type="Gene3D" id="2.70.98.30">
    <property type="entry name" value="Golgi alpha-mannosidase II, domain 4"/>
    <property type="match status" value="1"/>
</dbReference>
<dbReference type="GO" id="GO:0030246">
    <property type="term" value="F:carbohydrate binding"/>
    <property type="evidence" value="ECO:0007669"/>
    <property type="project" value="InterPro"/>
</dbReference>
<dbReference type="GO" id="GO:0009313">
    <property type="term" value="P:oligosaccharide catabolic process"/>
    <property type="evidence" value="ECO:0007669"/>
    <property type="project" value="TreeGrafter"/>
</dbReference>
<keyword evidence="2" id="KW-0479">Metal-binding</keyword>
<dbReference type="Gene3D" id="2.60.40.2220">
    <property type="match status" value="1"/>
</dbReference>
<dbReference type="InterPro" id="IPR041147">
    <property type="entry name" value="GH38_C"/>
</dbReference>
<protein>
    <submittedName>
        <fullName evidence="6">Alpha-mannosidase</fullName>
    </submittedName>
</protein>
<name>A0A1B1BG67_9MICO</name>
<evidence type="ECO:0000313" key="6">
    <source>
        <dbReference type="EMBL" id="ANP71537.1"/>
    </source>
</evidence>
<dbReference type="RefSeq" id="WP_066592933.1">
    <property type="nucleotide sequence ID" value="NZ_CP016282.1"/>
</dbReference>
<dbReference type="InterPro" id="IPR011013">
    <property type="entry name" value="Gal_mutarotase_sf_dom"/>
</dbReference>
<dbReference type="SUPFAM" id="SSF74650">
    <property type="entry name" value="Galactose mutarotase-like"/>
    <property type="match status" value="2"/>
</dbReference>
<evidence type="ECO:0000256" key="2">
    <source>
        <dbReference type="ARBA" id="ARBA00022723"/>
    </source>
</evidence>
<dbReference type="InterPro" id="IPR037094">
    <property type="entry name" value="Glyco_hydro_38_cen_sf"/>
</dbReference>
<accession>A0A1B1BG67</accession>
<dbReference type="FunFam" id="3.20.110.10:FF:000002">
    <property type="entry name" value="alpha-mannosidase 2C1 isoform X1"/>
    <property type="match status" value="1"/>
</dbReference>
<dbReference type="STRING" id="670052.PA27867_0568"/>
<dbReference type="InterPro" id="IPR011330">
    <property type="entry name" value="Glyco_hydro/deAcase_b/a-brl"/>
</dbReference>
<dbReference type="EMBL" id="CP016282">
    <property type="protein sequence ID" value="ANP71537.1"/>
    <property type="molecule type" value="Genomic_DNA"/>
</dbReference>
<dbReference type="InterPro" id="IPR011682">
    <property type="entry name" value="Glyco_hydro_38_C"/>
</dbReference>
<dbReference type="Pfam" id="PF07748">
    <property type="entry name" value="Glyco_hydro_38C"/>
    <property type="match status" value="1"/>
</dbReference>
<dbReference type="SUPFAM" id="SSF88688">
    <property type="entry name" value="Families 57/38 glycoside transferase middle domain"/>
    <property type="match status" value="1"/>
</dbReference>
<dbReference type="GO" id="GO:0046872">
    <property type="term" value="F:metal ion binding"/>
    <property type="evidence" value="ECO:0007669"/>
    <property type="project" value="UniProtKB-KW"/>
</dbReference>
<keyword evidence="7" id="KW-1185">Reference proteome</keyword>
<comment type="similarity">
    <text evidence="1">Belongs to the glycosyl hydrolase 38 family.</text>
</comment>
<dbReference type="GO" id="GO:0006013">
    <property type="term" value="P:mannose metabolic process"/>
    <property type="evidence" value="ECO:0007669"/>
    <property type="project" value="InterPro"/>
</dbReference>
<dbReference type="Gene3D" id="3.20.110.10">
    <property type="entry name" value="Glycoside hydrolase 38, N terminal domain"/>
    <property type="match status" value="1"/>
</dbReference>
<dbReference type="SMART" id="SM00872">
    <property type="entry name" value="Alpha-mann_mid"/>
    <property type="match status" value="1"/>
</dbReference>
<feature type="domain" description="Glycoside hydrolase family 38 central" evidence="5">
    <location>
        <begin position="543"/>
        <end position="621"/>
    </location>
</feature>
<dbReference type="PANTHER" id="PTHR46017">
    <property type="entry name" value="ALPHA-MANNOSIDASE 2C1"/>
    <property type="match status" value="1"/>
</dbReference>
<dbReference type="OrthoDB" id="9772207at2"/>